<accession>A0A8J2T438</accession>
<feature type="domain" description="DNA replication regulator Sld3 C-terminal" evidence="2">
    <location>
        <begin position="146"/>
        <end position="212"/>
    </location>
</feature>
<feature type="region of interest" description="Disordered" evidence="1">
    <location>
        <begin position="409"/>
        <end position="433"/>
    </location>
</feature>
<dbReference type="InterPro" id="IPR042511">
    <property type="entry name" value="Sld3"/>
</dbReference>
<protein>
    <submittedName>
        <fullName evidence="4">BN860_12574g1_1</fullName>
    </submittedName>
</protein>
<dbReference type="PANTHER" id="PTHR28067:SF1">
    <property type="entry name" value="DNA REPLICATION REGULATOR SLD3"/>
    <property type="match status" value="1"/>
</dbReference>
<sequence>MATWRLLASFKLLPKSLSLDHEKVQVLAHDSILRVVLPESRANKTGLKHLLQGAEKYQLLERYGNLFWICWDVIGIDLQDVHDDFVGDEHSVNWMALKEWNQLNLKELLPLWKEDDSSHTVHETSKLHMKPPGGAASSQDVIRVDPRTYLETKYCDSLFNIRLPLAYFVKSNLSRLKNACNSNFNDGNAYLTIILKKLLSISEFDKRHANEGLLRVDLDGIQAERRKSCLAKCGIRISEGLQQEMSSLKELPAILKIREIKLQIIILLETIDHNKLDGNFENFETRYQCKLRRRSLNLTKRRALPMKSSLTKLRSDNNANNKAPIQLDYCEQLDLYLDKLCILDILLASEAISTENDNMDAILEHKKNILNKNKEASSMGFTNYVLIPYFAKKVPNTIRFTIQKLKGPSLRGRKNSERNITPQPPTNISENTKLDPPIDLGMNSSASSPQFTTNSSWCRNNSAMTTPKMSNIRTISNANVLLDSNPTLLKKPTFIARTKSDLTMNLMRKRQLSVTEFSSYDQKVPSNDQFEKSDNSTCSLRLSQQRSFRRVGKRKSERDITDTNHDLAGTSNSSETIQVMGTPLVKISNDTPRNRAKLQNIVESPMGQLPSMRTPSNNRISECTGSASAVRPEEICAANKAKKNIKRRLFAP</sequence>
<evidence type="ECO:0000313" key="5">
    <source>
        <dbReference type="Proteomes" id="UP000019375"/>
    </source>
</evidence>
<organism evidence="4 5">
    <name type="scientific">Zygosaccharomyces bailii (strain CLIB 213 / ATCC 58445 / CBS 680 / BCRC 21525 / NBRC 1098 / NCYC 1416 / NRRL Y-2227)</name>
    <dbReference type="NCBI Taxonomy" id="1333698"/>
    <lineage>
        <taxon>Eukaryota</taxon>
        <taxon>Fungi</taxon>
        <taxon>Dikarya</taxon>
        <taxon>Ascomycota</taxon>
        <taxon>Saccharomycotina</taxon>
        <taxon>Saccharomycetes</taxon>
        <taxon>Saccharomycetales</taxon>
        <taxon>Saccharomycetaceae</taxon>
        <taxon>Zygosaccharomyces</taxon>
    </lineage>
</organism>
<dbReference type="InterPro" id="IPR041393">
    <property type="entry name" value="Sld3_N"/>
</dbReference>
<dbReference type="Gene3D" id="1.20.58.2130">
    <property type="match status" value="1"/>
</dbReference>
<feature type="region of interest" description="Disordered" evidence="1">
    <location>
        <begin position="551"/>
        <end position="573"/>
    </location>
</feature>
<feature type="domain" description="DNA replication regulator Sld3 C-terminal" evidence="2">
    <location>
        <begin position="243"/>
        <end position="611"/>
    </location>
</feature>
<dbReference type="OrthoDB" id="5395343at2759"/>
<dbReference type="PANTHER" id="PTHR28067">
    <property type="entry name" value="DNA REPLICATION REGULATOR SLD3"/>
    <property type="match status" value="1"/>
</dbReference>
<evidence type="ECO:0000313" key="4">
    <source>
        <dbReference type="EMBL" id="CDF88537.1"/>
    </source>
</evidence>
<name>A0A8J2T438_ZYGB2</name>
<reference evidence="5" key="1">
    <citation type="journal article" date="2013" name="Genome Announc.">
        <title>Genome sequence of the food spoilage yeast Zygosaccharomyces bailii CLIB 213(T).</title>
        <authorList>
            <person name="Galeote V."/>
            <person name="Bigey F."/>
            <person name="Devillers H."/>
            <person name="Neuveglise C."/>
            <person name="Dequin S."/>
        </authorList>
    </citation>
    <scope>NUCLEOTIDE SEQUENCE [LARGE SCALE GENOMIC DNA]</scope>
    <source>
        <strain evidence="5">CLIB 213 / ATCC 58445 / CBS 680 / CCRC 21525 / NBRC 1098 / NCYC 1416 / NRRL Y-2227</strain>
    </source>
</reference>
<dbReference type="Proteomes" id="UP000019375">
    <property type="component" value="Unassembled WGS sequence"/>
</dbReference>
<dbReference type="EMBL" id="HG316455">
    <property type="protein sequence ID" value="CDF88537.1"/>
    <property type="molecule type" value="Genomic_DNA"/>
</dbReference>
<dbReference type="Pfam" id="PF08639">
    <property type="entry name" value="Sld3_STD"/>
    <property type="match status" value="2"/>
</dbReference>
<dbReference type="GO" id="GO:0031261">
    <property type="term" value="C:DNA replication preinitiation complex"/>
    <property type="evidence" value="ECO:0007669"/>
    <property type="project" value="TreeGrafter"/>
</dbReference>
<feature type="compositionally biased region" description="Polar residues" evidence="1">
    <location>
        <begin position="418"/>
        <end position="431"/>
    </location>
</feature>
<dbReference type="Pfam" id="PF18523">
    <property type="entry name" value="Sld3_N"/>
    <property type="match status" value="1"/>
</dbReference>
<gene>
    <name evidence="4" type="ORF">BN860_12574g</name>
</gene>
<feature type="domain" description="Sld3 N-terminal" evidence="3">
    <location>
        <begin position="6"/>
        <end position="114"/>
    </location>
</feature>
<evidence type="ECO:0000259" key="3">
    <source>
        <dbReference type="Pfam" id="PF18523"/>
    </source>
</evidence>
<keyword evidence="5" id="KW-1185">Reference proteome</keyword>
<dbReference type="GO" id="GO:0006270">
    <property type="term" value="P:DNA replication initiation"/>
    <property type="evidence" value="ECO:0007669"/>
    <property type="project" value="InterPro"/>
</dbReference>
<feature type="compositionally biased region" description="Basic and acidic residues" evidence="1">
    <location>
        <begin position="554"/>
        <end position="565"/>
    </location>
</feature>
<dbReference type="InterPro" id="IPR013948">
    <property type="entry name" value="DNA_replication_reg_Sld3_C"/>
</dbReference>
<proteinExistence type="predicted"/>
<dbReference type="AlphaFoldDB" id="A0A8J2T438"/>
<evidence type="ECO:0000259" key="2">
    <source>
        <dbReference type="Pfam" id="PF08639"/>
    </source>
</evidence>
<evidence type="ECO:0000256" key="1">
    <source>
        <dbReference type="SAM" id="MobiDB-lite"/>
    </source>
</evidence>